<keyword evidence="2" id="KW-1185">Reference proteome</keyword>
<dbReference type="GO" id="GO:0016627">
    <property type="term" value="F:oxidoreductase activity, acting on the CH-CH group of donors"/>
    <property type="evidence" value="ECO:0007669"/>
    <property type="project" value="InterPro"/>
</dbReference>
<accession>A0A0R3M198</accession>
<dbReference type="EMBL" id="LLXX01000047">
    <property type="protein sequence ID" value="KRR10822.1"/>
    <property type="molecule type" value="Genomic_DNA"/>
</dbReference>
<proteinExistence type="predicted"/>
<evidence type="ECO:0000313" key="2">
    <source>
        <dbReference type="Proteomes" id="UP000051913"/>
    </source>
</evidence>
<name>A0A0R3M198_9BRAD</name>
<reference evidence="1 2" key="1">
    <citation type="submission" date="2014-03" db="EMBL/GenBank/DDBJ databases">
        <title>Bradyrhizobium valentinum sp. nov., isolated from effective nodules of Lupinus mariae-josephae, a lupine endemic of basic-lime soils in Eastern Spain.</title>
        <authorList>
            <person name="Duran D."/>
            <person name="Rey L."/>
            <person name="Navarro A."/>
            <person name="Busquets A."/>
            <person name="Imperial J."/>
            <person name="Ruiz-Argueso T."/>
        </authorList>
    </citation>
    <scope>NUCLEOTIDE SEQUENCE [LARGE SCALE GENOMIC DNA]</scope>
    <source>
        <strain evidence="1 2">LmjM3</strain>
    </source>
</reference>
<dbReference type="InterPro" id="IPR037069">
    <property type="entry name" value="AcylCoA_DH/ox_N_sf"/>
</dbReference>
<evidence type="ECO:0000313" key="1">
    <source>
        <dbReference type="EMBL" id="KRR10822.1"/>
    </source>
</evidence>
<organism evidence="1 2">
    <name type="scientific">Bradyrhizobium valentinum</name>
    <dbReference type="NCBI Taxonomy" id="1518501"/>
    <lineage>
        <taxon>Bacteria</taxon>
        <taxon>Pseudomonadati</taxon>
        <taxon>Pseudomonadota</taxon>
        <taxon>Alphaproteobacteria</taxon>
        <taxon>Hyphomicrobiales</taxon>
        <taxon>Nitrobacteraceae</taxon>
        <taxon>Bradyrhizobium</taxon>
    </lineage>
</organism>
<sequence length="80" mass="9001">MNVQEAQFRNFAPESSRVQFRSDRASFRQRAAAVAEAAATEVEAVDRAARFPRKAIDAARKQRLLGTLITIARRRQAQSI</sequence>
<dbReference type="GO" id="GO:0050660">
    <property type="term" value="F:flavin adenine dinucleotide binding"/>
    <property type="evidence" value="ECO:0007669"/>
    <property type="project" value="InterPro"/>
</dbReference>
<gene>
    <name evidence="1" type="ORF">CP49_22155</name>
</gene>
<dbReference type="AlphaFoldDB" id="A0A0R3M198"/>
<dbReference type="Gene3D" id="1.10.540.10">
    <property type="entry name" value="Acyl-CoA dehydrogenase/oxidase, N-terminal domain"/>
    <property type="match status" value="1"/>
</dbReference>
<dbReference type="Proteomes" id="UP000051913">
    <property type="component" value="Unassembled WGS sequence"/>
</dbReference>
<dbReference type="RefSeq" id="WP_057849821.1">
    <property type="nucleotide sequence ID" value="NZ_LLXX01000047.1"/>
</dbReference>
<comment type="caution">
    <text evidence="1">The sequence shown here is derived from an EMBL/GenBank/DDBJ whole genome shotgun (WGS) entry which is preliminary data.</text>
</comment>
<protein>
    <submittedName>
        <fullName evidence="1">Uncharacterized protein</fullName>
    </submittedName>
</protein>